<feature type="signal peptide" evidence="1">
    <location>
        <begin position="1"/>
        <end position="21"/>
    </location>
</feature>
<dbReference type="EMBL" id="CADCTG010000103">
    <property type="protein sequence ID" value="CAA9227690.1"/>
    <property type="molecule type" value="Genomic_DNA"/>
</dbReference>
<evidence type="ECO:0000256" key="1">
    <source>
        <dbReference type="SAM" id="SignalP"/>
    </source>
</evidence>
<dbReference type="PROSITE" id="PS51257">
    <property type="entry name" value="PROKAR_LIPOPROTEIN"/>
    <property type="match status" value="1"/>
</dbReference>
<evidence type="ECO:0008006" key="3">
    <source>
        <dbReference type="Google" id="ProtNLM"/>
    </source>
</evidence>
<accession>A0A6J4HLR0</accession>
<keyword evidence="1" id="KW-0732">Signal</keyword>
<name>A0A6J4HLR0_9PROT</name>
<reference evidence="2" key="1">
    <citation type="submission" date="2020-02" db="EMBL/GenBank/DDBJ databases">
        <authorList>
            <person name="Meier V. D."/>
        </authorList>
    </citation>
    <scope>NUCLEOTIDE SEQUENCE</scope>
    <source>
        <strain evidence="2">AVDCRST_MAG08</strain>
    </source>
</reference>
<protein>
    <recommendedName>
        <fullName evidence="3">Lipoprotein</fullName>
    </recommendedName>
</protein>
<organism evidence="2">
    <name type="scientific">uncultured Acetobacteraceae bacterium</name>
    <dbReference type="NCBI Taxonomy" id="169975"/>
    <lineage>
        <taxon>Bacteria</taxon>
        <taxon>Pseudomonadati</taxon>
        <taxon>Pseudomonadota</taxon>
        <taxon>Alphaproteobacteria</taxon>
        <taxon>Acetobacterales</taxon>
        <taxon>Acetobacteraceae</taxon>
        <taxon>environmental samples</taxon>
    </lineage>
</organism>
<evidence type="ECO:0000313" key="2">
    <source>
        <dbReference type="EMBL" id="CAA9227690.1"/>
    </source>
</evidence>
<feature type="chain" id="PRO_5026730935" description="Lipoprotein" evidence="1">
    <location>
        <begin position="22"/>
        <end position="199"/>
    </location>
</feature>
<dbReference type="AlphaFoldDB" id="A0A6J4HLR0"/>
<sequence length="199" mass="21390">MRRPLPLLLLVSLAACGTTQANMPYAPTVAVQAVAAGRPVVAVSDRVVNQRQAGREDPTWIGTIRGGYGNPVKRLNSDAPVDRVVARAFADGLAARGLQAPGGASPYLLAVTIHQFDANQYVRREATADFSAVLTERATGREVWRDRHRAYNVDGSILSLSTGVLASTEDLRRVALRTMSESVDALLDKPGFRAALRRG</sequence>
<proteinExistence type="predicted"/>
<gene>
    <name evidence="2" type="ORF">AVDCRST_MAG08-940</name>
</gene>